<accession>A0A5M9MHE9</accession>
<name>A0A5M9MHE9_9EURO</name>
<dbReference type="EMBL" id="QUQM01000006">
    <property type="protein sequence ID" value="KAA8644433.1"/>
    <property type="molecule type" value="Genomic_DNA"/>
</dbReference>
<evidence type="ECO:0000313" key="1">
    <source>
        <dbReference type="EMBL" id="KAA8644433.1"/>
    </source>
</evidence>
<dbReference type="OrthoDB" id="2498029at2759"/>
<reference evidence="1 2" key="1">
    <citation type="submission" date="2019-08" db="EMBL/GenBank/DDBJ databases">
        <title>The genome sequence of a newly discovered highly antifungal drug resistant Aspergillus species, Aspergillus tanneri NIH 1004.</title>
        <authorList>
            <person name="Mounaud S."/>
            <person name="Singh I."/>
            <person name="Joardar V."/>
            <person name="Pakala S."/>
            <person name="Pakala S."/>
            <person name="Venepally P."/>
            <person name="Chung J.K."/>
            <person name="Losada L."/>
            <person name="Nierman W.C."/>
        </authorList>
    </citation>
    <scope>NUCLEOTIDE SEQUENCE [LARGE SCALE GENOMIC DNA]</scope>
    <source>
        <strain evidence="1 2">NIH1004</strain>
    </source>
</reference>
<dbReference type="Proteomes" id="UP000324241">
    <property type="component" value="Unassembled WGS sequence"/>
</dbReference>
<dbReference type="Gene3D" id="3.40.50.1820">
    <property type="entry name" value="alpha/beta hydrolase"/>
    <property type="match status" value="1"/>
</dbReference>
<dbReference type="InterPro" id="IPR029058">
    <property type="entry name" value="AB_hydrolase_fold"/>
</dbReference>
<gene>
    <name evidence="1" type="ORF">ATNIH1004_008637</name>
</gene>
<sequence>MSDVDHFDYTIDTGVAKLTKPTLIIHGNNCMNTAAAKRHFDSIPTANKKLIWNDEVLHFQHYDRPDCVDRNVGDIAAWAMLKTVVTHLTAPMGQQLIISAAVFHFWKLWDLEPVGGQLDSLDPGLWGGQQ</sequence>
<protein>
    <submittedName>
        <fullName evidence="1">Uncharacterized protein</fullName>
    </submittedName>
</protein>
<dbReference type="VEuPathDB" id="FungiDB:EYZ11_012312"/>
<comment type="caution">
    <text evidence="1">The sequence shown here is derived from an EMBL/GenBank/DDBJ whole genome shotgun (WGS) entry which is preliminary data.</text>
</comment>
<proteinExistence type="predicted"/>
<dbReference type="RefSeq" id="XP_033423794.1">
    <property type="nucleotide sequence ID" value="XM_033573242.1"/>
</dbReference>
<dbReference type="AlphaFoldDB" id="A0A5M9MHE9"/>
<dbReference type="GeneID" id="54331339"/>
<evidence type="ECO:0000313" key="2">
    <source>
        <dbReference type="Proteomes" id="UP000324241"/>
    </source>
</evidence>
<organism evidence="1 2">
    <name type="scientific">Aspergillus tanneri</name>
    <dbReference type="NCBI Taxonomy" id="1220188"/>
    <lineage>
        <taxon>Eukaryota</taxon>
        <taxon>Fungi</taxon>
        <taxon>Dikarya</taxon>
        <taxon>Ascomycota</taxon>
        <taxon>Pezizomycotina</taxon>
        <taxon>Eurotiomycetes</taxon>
        <taxon>Eurotiomycetidae</taxon>
        <taxon>Eurotiales</taxon>
        <taxon>Aspergillaceae</taxon>
        <taxon>Aspergillus</taxon>
        <taxon>Aspergillus subgen. Circumdati</taxon>
    </lineage>
</organism>